<dbReference type="OrthoDB" id="9790388at2"/>
<dbReference type="PIRSF" id="PIRSF016134">
    <property type="entry name" value="UCP016134"/>
    <property type="match status" value="1"/>
</dbReference>
<accession>A0A1H6RKG2</accession>
<gene>
    <name evidence="2" type="ORF">SAMN04488113_102150</name>
</gene>
<feature type="domain" description="ASCH" evidence="1">
    <location>
        <begin position="5"/>
        <end position="114"/>
    </location>
</feature>
<proteinExistence type="predicted"/>
<protein>
    <submittedName>
        <fullName evidence="2">ASC-1 homology (ASCH) domain-containing protein</fullName>
    </submittedName>
</protein>
<dbReference type="InterPro" id="IPR016645">
    <property type="entry name" value="UCP016134"/>
</dbReference>
<dbReference type="SMART" id="SM01022">
    <property type="entry name" value="ASCH"/>
    <property type="match status" value="1"/>
</dbReference>
<evidence type="ECO:0000313" key="3">
    <source>
        <dbReference type="Proteomes" id="UP000198564"/>
    </source>
</evidence>
<dbReference type="EMBL" id="FNYW01000002">
    <property type="protein sequence ID" value="SEI53794.1"/>
    <property type="molecule type" value="Genomic_DNA"/>
</dbReference>
<name>A0A1H6RKG2_9LACT</name>
<dbReference type="AlphaFoldDB" id="A0A1H6RKG2"/>
<dbReference type="Pfam" id="PF04266">
    <property type="entry name" value="ASCH"/>
    <property type="match status" value="1"/>
</dbReference>
<evidence type="ECO:0000259" key="1">
    <source>
        <dbReference type="SMART" id="SM01022"/>
    </source>
</evidence>
<dbReference type="RefSeq" id="WP_091632449.1">
    <property type="nucleotide sequence ID" value="NZ_FNYW01000002.1"/>
</dbReference>
<dbReference type="Gene3D" id="2.30.130.30">
    <property type="entry name" value="Hypothetical protein"/>
    <property type="match status" value="1"/>
</dbReference>
<evidence type="ECO:0000313" key="2">
    <source>
        <dbReference type="EMBL" id="SEI53794.1"/>
    </source>
</evidence>
<dbReference type="SUPFAM" id="SSF88697">
    <property type="entry name" value="PUA domain-like"/>
    <property type="match status" value="1"/>
</dbReference>
<dbReference type="InterPro" id="IPR007374">
    <property type="entry name" value="ASCH_domain"/>
</dbReference>
<keyword evidence="3" id="KW-1185">Reference proteome</keyword>
<dbReference type="InterPro" id="IPR015947">
    <property type="entry name" value="PUA-like_sf"/>
</dbReference>
<organism evidence="2 3">
    <name type="scientific">Alkalibacterium gilvum</name>
    <dbReference type="NCBI Taxonomy" id="1130080"/>
    <lineage>
        <taxon>Bacteria</taxon>
        <taxon>Bacillati</taxon>
        <taxon>Bacillota</taxon>
        <taxon>Bacilli</taxon>
        <taxon>Lactobacillales</taxon>
        <taxon>Carnobacteriaceae</taxon>
        <taxon>Alkalibacterium</taxon>
    </lineage>
</organism>
<reference evidence="3" key="1">
    <citation type="submission" date="2016-10" db="EMBL/GenBank/DDBJ databases">
        <authorList>
            <person name="Varghese N."/>
            <person name="Submissions S."/>
        </authorList>
    </citation>
    <scope>NUCLEOTIDE SEQUENCE [LARGE SCALE GENOMIC DNA]</scope>
    <source>
        <strain evidence="3">DSM 25751</strain>
    </source>
</reference>
<dbReference type="CDD" id="cd06555">
    <property type="entry name" value="ASCH_PF0470_like"/>
    <property type="match status" value="1"/>
</dbReference>
<dbReference type="Proteomes" id="UP000198564">
    <property type="component" value="Unassembled WGS sequence"/>
</dbReference>
<sequence>MHYFMGLYDKPFKLVEAGEKTVEVRLNDLKRQKLKIGDFITFNKLTNPFEAVTVRITKLSHFPTFKEMFQAFPADALGSKDATLEEMLERTHVIYPPEKEQEWGTLAISIELSEEY</sequence>